<gene>
    <name evidence="4" type="ORF">FNF31_05356</name>
</gene>
<keyword evidence="1" id="KW-0677">Repeat</keyword>
<dbReference type="GO" id="GO:0004842">
    <property type="term" value="F:ubiquitin-protein transferase activity"/>
    <property type="evidence" value="ECO:0007669"/>
    <property type="project" value="TreeGrafter"/>
</dbReference>
<dbReference type="SMART" id="SM00248">
    <property type="entry name" value="ANK"/>
    <property type="match status" value="1"/>
</dbReference>
<evidence type="ECO:0000256" key="3">
    <source>
        <dbReference type="PROSITE-ProRule" id="PRU00023"/>
    </source>
</evidence>
<dbReference type="PANTHER" id="PTHR24171:SF8">
    <property type="entry name" value="BRCA1-ASSOCIATED RING DOMAIN PROTEIN 1"/>
    <property type="match status" value="1"/>
</dbReference>
<dbReference type="InterPro" id="IPR036770">
    <property type="entry name" value="Ankyrin_rpt-contain_sf"/>
</dbReference>
<dbReference type="GO" id="GO:0085020">
    <property type="term" value="P:protein K6-linked ubiquitination"/>
    <property type="evidence" value="ECO:0007669"/>
    <property type="project" value="TreeGrafter"/>
</dbReference>
<dbReference type="InterPro" id="IPR002110">
    <property type="entry name" value="Ankyrin_rpt"/>
</dbReference>
<accession>A0A5A8D2B4</accession>
<sequence>MALVLDRGADLEAKNMDGDTALLLAARNGKVEAMALLLDRGADLEAKNSAGKAAMEWVKAEHLKALVLHVPEHVRRARERERASCADAVAAKQAEMDAQADAAQAYRAAAVAAMAALEHRVKQLEDLAQLL</sequence>
<dbReference type="Pfam" id="PF00023">
    <property type="entry name" value="Ank"/>
    <property type="match status" value="1"/>
</dbReference>
<comment type="caution">
    <text evidence="4">The sequence shown here is derived from an EMBL/GenBank/DDBJ whole genome shotgun (WGS) entry which is preliminary data.</text>
</comment>
<feature type="repeat" description="ANK" evidence="3">
    <location>
        <begin position="17"/>
        <end position="49"/>
    </location>
</feature>
<organism evidence="4 5">
    <name type="scientific">Cafeteria roenbergensis</name>
    <name type="common">Marine flagellate</name>
    <dbReference type="NCBI Taxonomy" id="33653"/>
    <lineage>
        <taxon>Eukaryota</taxon>
        <taxon>Sar</taxon>
        <taxon>Stramenopiles</taxon>
        <taxon>Bigyra</taxon>
        <taxon>Opalozoa</taxon>
        <taxon>Bicosoecida</taxon>
        <taxon>Cafeteriaceae</taxon>
        <taxon>Cafeteria</taxon>
    </lineage>
</organism>
<dbReference type="SUPFAM" id="SSF48403">
    <property type="entry name" value="Ankyrin repeat"/>
    <property type="match status" value="1"/>
</dbReference>
<dbReference type="PROSITE" id="PS50297">
    <property type="entry name" value="ANK_REP_REGION"/>
    <property type="match status" value="1"/>
</dbReference>
<dbReference type="EMBL" id="VLTM01000066">
    <property type="protein sequence ID" value="KAA0158500.1"/>
    <property type="molecule type" value="Genomic_DNA"/>
</dbReference>
<dbReference type="Gene3D" id="1.25.40.20">
    <property type="entry name" value="Ankyrin repeat-containing domain"/>
    <property type="match status" value="1"/>
</dbReference>
<evidence type="ECO:0000313" key="4">
    <source>
        <dbReference type="EMBL" id="KAA0158500.1"/>
    </source>
</evidence>
<protein>
    <submittedName>
        <fullName evidence="4">Uncharacterized protein</fullName>
    </submittedName>
</protein>
<keyword evidence="2 3" id="KW-0040">ANK repeat</keyword>
<evidence type="ECO:0000313" key="5">
    <source>
        <dbReference type="Proteomes" id="UP000325113"/>
    </source>
</evidence>
<name>A0A5A8D2B4_CAFRO</name>
<dbReference type="Proteomes" id="UP000325113">
    <property type="component" value="Unassembled WGS sequence"/>
</dbReference>
<dbReference type="PANTHER" id="PTHR24171">
    <property type="entry name" value="ANKYRIN REPEAT DOMAIN-CONTAINING PROTEIN 39-RELATED"/>
    <property type="match status" value="1"/>
</dbReference>
<proteinExistence type="predicted"/>
<reference evidence="4 5" key="1">
    <citation type="submission" date="2019-07" db="EMBL/GenBank/DDBJ databases">
        <title>Genomes of Cafeteria roenbergensis.</title>
        <authorList>
            <person name="Fischer M.G."/>
            <person name="Hackl T."/>
            <person name="Roman M."/>
        </authorList>
    </citation>
    <scope>NUCLEOTIDE SEQUENCE [LARGE SCALE GENOMIC DNA]</scope>
    <source>
        <strain evidence="4 5">Cflag</strain>
    </source>
</reference>
<dbReference type="PROSITE" id="PS50088">
    <property type="entry name" value="ANK_REPEAT"/>
    <property type="match status" value="1"/>
</dbReference>
<dbReference type="AlphaFoldDB" id="A0A5A8D2B4"/>
<evidence type="ECO:0000256" key="2">
    <source>
        <dbReference type="ARBA" id="ARBA00023043"/>
    </source>
</evidence>
<evidence type="ECO:0000256" key="1">
    <source>
        <dbReference type="ARBA" id="ARBA00022737"/>
    </source>
</evidence>